<dbReference type="InParanoid" id="B0DVF0"/>
<reference evidence="2 3" key="1">
    <citation type="journal article" date="2008" name="Nature">
        <title>The genome of Laccaria bicolor provides insights into mycorrhizal symbiosis.</title>
        <authorList>
            <person name="Martin F."/>
            <person name="Aerts A."/>
            <person name="Ahren D."/>
            <person name="Brun A."/>
            <person name="Danchin E.G.J."/>
            <person name="Duchaussoy F."/>
            <person name="Gibon J."/>
            <person name="Kohler A."/>
            <person name="Lindquist E."/>
            <person name="Pereda V."/>
            <person name="Salamov A."/>
            <person name="Shapiro H.J."/>
            <person name="Wuyts J."/>
            <person name="Blaudez D."/>
            <person name="Buee M."/>
            <person name="Brokstein P."/>
            <person name="Canbaeck B."/>
            <person name="Cohen D."/>
            <person name="Courty P.E."/>
            <person name="Coutinho P.M."/>
            <person name="Delaruelle C."/>
            <person name="Detter J.C."/>
            <person name="Deveau A."/>
            <person name="DiFazio S."/>
            <person name="Duplessis S."/>
            <person name="Fraissinet-Tachet L."/>
            <person name="Lucic E."/>
            <person name="Frey-Klett P."/>
            <person name="Fourrey C."/>
            <person name="Feussner I."/>
            <person name="Gay G."/>
            <person name="Grimwood J."/>
            <person name="Hoegger P.J."/>
            <person name="Jain P."/>
            <person name="Kilaru S."/>
            <person name="Labbe J."/>
            <person name="Lin Y.C."/>
            <person name="Legue V."/>
            <person name="Le Tacon F."/>
            <person name="Marmeisse R."/>
            <person name="Melayah D."/>
            <person name="Montanini B."/>
            <person name="Muratet M."/>
            <person name="Nehls U."/>
            <person name="Niculita-Hirzel H."/>
            <person name="Oudot-Le Secq M.P."/>
            <person name="Peter M."/>
            <person name="Quesneville H."/>
            <person name="Rajashekar B."/>
            <person name="Reich M."/>
            <person name="Rouhier N."/>
            <person name="Schmutz J."/>
            <person name="Yin T."/>
            <person name="Chalot M."/>
            <person name="Henrissat B."/>
            <person name="Kuees U."/>
            <person name="Lucas S."/>
            <person name="Van de Peer Y."/>
            <person name="Podila G.K."/>
            <person name="Polle A."/>
            <person name="Pukkila P.J."/>
            <person name="Richardson P.M."/>
            <person name="Rouze P."/>
            <person name="Sanders I.R."/>
            <person name="Stajich J.E."/>
            <person name="Tunlid A."/>
            <person name="Tuskan G."/>
            <person name="Grigoriev I.V."/>
        </authorList>
    </citation>
    <scope>NUCLEOTIDE SEQUENCE [LARGE SCALE GENOMIC DNA]</scope>
    <source>
        <strain evidence="3">S238N-H82 / ATCC MYA-4686</strain>
    </source>
</reference>
<organism evidence="3">
    <name type="scientific">Laccaria bicolor (strain S238N-H82 / ATCC MYA-4686)</name>
    <name type="common">Bicoloured deceiver</name>
    <name type="synonym">Laccaria laccata var. bicolor</name>
    <dbReference type="NCBI Taxonomy" id="486041"/>
    <lineage>
        <taxon>Eukaryota</taxon>
        <taxon>Fungi</taxon>
        <taxon>Dikarya</taxon>
        <taxon>Basidiomycota</taxon>
        <taxon>Agaricomycotina</taxon>
        <taxon>Agaricomycetes</taxon>
        <taxon>Agaricomycetidae</taxon>
        <taxon>Agaricales</taxon>
        <taxon>Agaricineae</taxon>
        <taxon>Hydnangiaceae</taxon>
        <taxon>Laccaria</taxon>
    </lineage>
</organism>
<evidence type="ECO:0000256" key="1">
    <source>
        <dbReference type="SAM" id="SignalP"/>
    </source>
</evidence>
<dbReference type="GeneID" id="6083600"/>
<feature type="signal peptide" evidence="1">
    <location>
        <begin position="1"/>
        <end position="21"/>
    </location>
</feature>
<keyword evidence="1" id="KW-0732">Signal</keyword>
<evidence type="ECO:0000313" key="3">
    <source>
        <dbReference type="Proteomes" id="UP000001194"/>
    </source>
</evidence>
<protein>
    <submittedName>
        <fullName evidence="2">Predicted protein</fullName>
    </submittedName>
</protein>
<dbReference type="HOGENOM" id="CLU_611197_0_0_1"/>
<dbReference type="STRING" id="486041.B0DVF0"/>
<keyword evidence="3" id="KW-1185">Reference proteome</keyword>
<dbReference type="Proteomes" id="UP000001194">
    <property type="component" value="Unassembled WGS sequence"/>
</dbReference>
<dbReference type="AlphaFoldDB" id="B0DVF0"/>
<name>B0DVF0_LACBS</name>
<dbReference type="RefSeq" id="XP_001887955.1">
    <property type="nucleotide sequence ID" value="XM_001887920.1"/>
</dbReference>
<feature type="chain" id="PRO_5002747372" evidence="1">
    <location>
        <begin position="22"/>
        <end position="448"/>
    </location>
</feature>
<gene>
    <name evidence="2" type="ORF">LACBIDRAFT_295590</name>
</gene>
<dbReference type="KEGG" id="lbc:LACBIDRAFT_295590"/>
<sequence>MPAGSSATSIALAALVPLRLALQTFFTWASASAMMRRLRDLDNLSITNSTTAMSSLRNGTVVAEPSNAEQRTSKHFCDAAADVVFQSSDGVLFRVYRSRLEANTGGFAPAKIPTLDEVVVLSEPAEVLELLFQFTHPSRQPSVLNLEFDLLFALAEAAEKYEVYGAMNTCNIRMHYVVEQKPMEILNYALKHGYTDLADKAAPVTVSAPSALTLAAQILTVPGALVAWVNYYAQWDRLARDSLDLIPKSSKHGSHPNAWASITDQHIRKVVLDPRRFEIDSISCNQSIFILKLSQHSTFPMRSRHSVKCVFECDLPDGACNWSGQNDVKADAYVERDGQGSFIDASMNIDYYDTPHLATTETTSTMTSSTCIRLEDSKLLSPQDNDVHRAFVTKMKMYSRSTEVLWSNDSLQGRDRRLLLFFPLRPDHVDLWHMQMRRDDNGDDSYGQ</sequence>
<accession>B0DVF0</accession>
<dbReference type="OrthoDB" id="3184970at2759"/>
<proteinExistence type="predicted"/>
<dbReference type="EMBL" id="DS547139">
    <property type="protein sequence ID" value="EDR01410.1"/>
    <property type="molecule type" value="Genomic_DNA"/>
</dbReference>
<evidence type="ECO:0000313" key="2">
    <source>
        <dbReference type="EMBL" id="EDR01410.1"/>
    </source>
</evidence>